<dbReference type="EnsemblMetazoa" id="ASIC016941-RA">
    <property type="protein sequence ID" value="ASIC016941-PA"/>
    <property type="gene ID" value="ASIC016941"/>
</dbReference>
<dbReference type="AlphaFoldDB" id="A0A084WFE8"/>
<reference evidence="2" key="2">
    <citation type="submission" date="2020-05" db="UniProtKB">
        <authorList>
            <consortium name="EnsemblMetazoa"/>
        </authorList>
    </citation>
    <scope>IDENTIFICATION</scope>
</reference>
<evidence type="ECO:0000313" key="2">
    <source>
        <dbReference type="EnsemblMetazoa" id="ASIC016941-PA"/>
    </source>
</evidence>
<proteinExistence type="predicted"/>
<dbReference type="EMBL" id="ATLV01023338">
    <property type="status" value="NOT_ANNOTATED_CDS"/>
    <property type="molecule type" value="Genomic_DNA"/>
</dbReference>
<sequence>MCIPSPLCLTLGLGEGAVKRAAEVDAPTPWYDGFPPPLTSFPGQARPEREVCDKNYNRNAARSTTTEVPDVPVLDRSIRYRISTPDQGKEEARL</sequence>
<dbReference type="VEuPathDB" id="VectorBase:ASIC016941"/>
<protein>
    <submittedName>
        <fullName evidence="1 2">5'-nucleotidase</fullName>
    </submittedName>
</protein>
<accession>A0A084WFE8</accession>
<gene>
    <name evidence="1" type="ORF">ZHAS_00016941</name>
</gene>
<evidence type="ECO:0000313" key="1">
    <source>
        <dbReference type="EMBL" id="KFB48942.1"/>
    </source>
</evidence>
<keyword evidence="3" id="KW-1185">Reference proteome</keyword>
<organism evidence="1">
    <name type="scientific">Anopheles sinensis</name>
    <name type="common">Mosquito</name>
    <dbReference type="NCBI Taxonomy" id="74873"/>
    <lineage>
        <taxon>Eukaryota</taxon>
        <taxon>Metazoa</taxon>
        <taxon>Ecdysozoa</taxon>
        <taxon>Arthropoda</taxon>
        <taxon>Hexapoda</taxon>
        <taxon>Insecta</taxon>
        <taxon>Pterygota</taxon>
        <taxon>Neoptera</taxon>
        <taxon>Endopterygota</taxon>
        <taxon>Diptera</taxon>
        <taxon>Nematocera</taxon>
        <taxon>Culicoidea</taxon>
        <taxon>Culicidae</taxon>
        <taxon>Anophelinae</taxon>
        <taxon>Anopheles</taxon>
    </lineage>
</organism>
<name>A0A084WFE8_ANOSI</name>
<dbReference type="EMBL" id="KE525342">
    <property type="protein sequence ID" value="KFB48942.1"/>
    <property type="molecule type" value="Genomic_DNA"/>
</dbReference>
<reference evidence="1 3" key="1">
    <citation type="journal article" date="2014" name="BMC Genomics">
        <title>Genome sequence of Anopheles sinensis provides insight into genetics basis of mosquito competence for malaria parasites.</title>
        <authorList>
            <person name="Zhou D."/>
            <person name="Zhang D."/>
            <person name="Ding G."/>
            <person name="Shi L."/>
            <person name="Hou Q."/>
            <person name="Ye Y."/>
            <person name="Xu Y."/>
            <person name="Zhou H."/>
            <person name="Xiong C."/>
            <person name="Li S."/>
            <person name="Yu J."/>
            <person name="Hong S."/>
            <person name="Yu X."/>
            <person name="Zou P."/>
            <person name="Chen C."/>
            <person name="Chang X."/>
            <person name="Wang W."/>
            <person name="Lv Y."/>
            <person name="Sun Y."/>
            <person name="Ma L."/>
            <person name="Shen B."/>
            <person name="Zhu C."/>
        </authorList>
    </citation>
    <scope>NUCLEOTIDE SEQUENCE [LARGE SCALE GENOMIC DNA]</scope>
</reference>
<evidence type="ECO:0000313" key="3">
    <source>
        <dbReference type="Proteomes" id="UP000030765"/>
    </source>
</evidence>
<dbReference type="Proteomes" id="UP000030765">
    <property type="component" value="Unassembled WGS sequence"/>
</dbReference>